<evidence type="ECO:0008006" key="10">
    <source>
        <dbReference type="Google" id="ProtNLM"/>
    </source>
</evidence>
<evidence type="ECO:0000313" key="4">
    <source>
        <dbReference type="EMBL" id="TIC60315.1"/>
    </source>
</evidence>
<evidence type="ECO:0000313" key="7">
    <source>
        <dbReference type="Proteomes" id="UP000309601"/>
    </source>
</evidence>
<dbReference type="SUPFAM" id="SSF52047">
    <property type="entry name" value="RNI-like"/>
    <property type="match status" value="1"/>
</dbReference>
<dbReference type="Proteomes" id="UP000309601">
    <property type="component" value="Unassembled WGS sequence"/>
</dbReference>
<dbReference type="SUPFAM" id="SSF48452">
    <property type="entry name" value="TPR-like"/>
    <property type="match status" value="1"/>
</dbReference>
<dbReference type="EMBL" id="SPRV01000098">
    <property type="protein sequence ID" value="TIC58038.1"/>
    <property type="molecule type" value="Genomic_DNA"/>
</dbReference>
<evidence type="ECO:0000313" key="2">
    <source>
        <dbReference type="EMBL" id="TIB73354.1"/>
    </source>
</evidence>
<gene>
    <name evidence="5" type="ORF">E3Q01_04373</name>
    <name evidence="4" type="ORF">E3Q02_04344</name>
    <name evidence="3" type="ORF">E3Q03_04344</name>
    <name evidence="2" type="ORF">E3Q22_04341</name>
</gene>
<dbReference type="Proteomes" id="UP000305362">
    <property type="component" value="Unassembled WGS sequence"/>
</dbReference>
<dbReference type="EMBL" id="SPRW01000093">
    <property type="protein sequence ID" value="TIC60315.1"/>
    <property type="molecule type" value="Genomic_DNA"/>
</dbReference>
<evidence type="ECO:0000313" key="8">
    <source>
        <dbReference type="Proteomes" id="UP000310685"/>
    </source>
</evidence>
<keyword evidence="1" id="KW-0175">Coiled coil</keyword>
<dbReference type="Gene3D" id="3.80.10.10">
    <property type="entry name" value="Ribonuclease Inhibitor"/>
    <property type="match status" value="1"/>
</dbReference>
<evidence type="ECO:0000313" key="3">
    <source>
        <dbReference type="EMBL" id="TIC58038.1"/>
    </source>
</evidence>
<organism evidence="2 8">
    <name type="scientific">Wallemia mellicola</name>
    <dbReference type="NCBI Taxonomy" id="1708541"/>
    <lineage>
        <taxon>Eukaryota</taxon>
        <taxon>Fungi</taxon>
        <taxon>Dikarya</taxon>
        <taxon>Basidiomycota</taxon>
        <taxon>Wallemiomycotina</taxon>
        <taxon>Wallemiomycetes</taxon>
        <taxon>Wallemiales</taxon>
        <taxon>Wallemiaceae</taxon>
        <taxon>Wallemia</taxon>
    </lineage>
</organism>
<comment type="caution">
    <text evidence="2">The sequence shown here is derived from an EMBL/GenBank/DDBJ whole genome shotgun (WGS) entry which is preliminary data.</text>
</comment>
<evidence type="ECO:0000313" key="9">
    <source>
        <dbReference type="Proteomes" id="UP000310708"/>
    </source>
</evidence>
<dbReference type="OrthoDB" id="2423701at2759"/>
<protein>
    <recommendedName>
        <fullName evidence="10">F-box domain-containing protein</fullName>
    </recommendedName>
</protein>
<proteinExistence type="predicted"/>
<dbReference type="Gene3D" id="1.25.40.10">
    <property type="entry name" value="Tetratricopeptide repeat domain"/>
    <property type="match status" value="1"/>
</dbReference>
<sequence length="606" mass="70202">MTSTKNEWKSVFDNAVKEYRGGNYTKSLDLLDQVSIGISLYLHISFYQALRLNKHLTIYDTKCATLIKLNKHKEALDVARKMIKLDQDSPKGYRRCAFILKTLKKSKQALAMINLALNALEKQPNKVKEAALVADLKSMKGELQALEQQRLRSFRDPMTILPVEMILEIIELARDTTNDYALSARLSHVNRTWRETLLNIPQLWRKCSVTFNGSGKAFKKLDTYYKRANNTPLQQVRIYNYDNKEYRRFYENPKPSLDVNAKVKLSSIELVNDLDSHKDKNVSEHFLTDYITNDMFDKLENLSVAKKVRDPSSLVMTNVDEDLILNRVTRSVDLHYVNLVSLENEPPKVYVANKTMQHFKQVRSFQYSLHKIARLFPSLRSLELSGNMELLDREMGDMQQMGVINFPNLESLVYMEIVNGESSQQPLMSYNMPHLRRCILQGVHLNVLSNWITSSPLLETLSIRDNSMPDLTISPILGTEKAAQINRLVDSFKNYNELKTLDLATTSYNLFIIKAIIEQKLCPKLRAINLSQTSGTFGRILIDLIKQRHASAEFAPIDEIIVNSCPELEYEAILWLRKYVKQIQCIYETKEESKKHPRQRYRYEKL</sequence>
<dbReference type="AlphaFoldDB" id="A0A4T0R0T9"/>
<dbReference type="Proteomes" id="UP000310685">
    <property type="component" value="Unassembled WGS sequence"/>
</dbReference>
<name>A0A4T0R0T9_9BASI</name>
<feature type="coiled-coil region" evidence="1">
    <location>
        <begin position="103"/>
        <end position="149"/>
    </location>
</feature>
<evidence type="ECO:0000256" key="1">
    <source>
        <dbReference type="SAM" id="Coils"/>
    </source>
</evidence>
<dbReference type="Proteomes" id="UP000310708">
    <property type="component" value="Unassembled WGS sequence"/>
</dbReference>
<reference evidence="6 7" key="1">
    <citation type="submission" date="2019-03" db="EMBL/GenBank/DDBJ databases">
        <title>Sequencing 25 genomes of Wallemia mellicola.</title>
        <authorList>
            <person name="Gostincar C."/>
        </authorList>
    </citation>
    <scope>NUCLEOTIDE SEQUENCE [LARGE SCALE GENOMIC DNA]</scope>
    <source>
        <strain evidence="4 7">EXF-1274</strain>
        <strain evidence="3 6">EXF-1277</strain>
        <strain evidence="2 8">EXF-6152</strain>
        <strain evidence="5 9">EXF-757</strain>
    </source>
</reference>
<evidence type="ECO:0000313" key="5">
    <source>
        <dbReference type="EMBL" id="TIC61360.1"/>
    </source>
</evidence>
<dbReference type="EMBL" id="SPRC01000090">
    <property type="protein sequence ID" value="TIB73354.1"/>
    <property type="molecule type" value="Genomic_DNA"/>
</dbReference>
<accession>A0A4T0R0T9</accession>
<dbReference type="InterPro" id="IPR011990">
    <property type="entry name" value="TPR-like_helical_dom_sf"/>
</dbReference>
<evidence type="ECO:0000313" key="6">
    <source>
        <dbReference type="Proteomes" id="UP000305362"/>
    </source>
</evidence>
<dbReference type="EMBL" id="SPRX01000102">
    <property type="protein sequence ID" value="TIC61360.1"/>
    <property type="molecule type" value="Genomic_DNA"/>
</dbReference>
<dbReference type="InterPro" id="IPR032675">
    <property type="entry name" value="LRR_dom_sf"/>
</dbReference>